<feature type="domain" description="Secretion system C-terminal sorting" evidence="3">
    <location>
        <begin position="950"/>
        <end position="1019"/>
    </location>
</feature>
<accession>A0ABY4HJR5</accession>
<dbReference type="RefSeq" id="WP_246915392.1">
    <property type="nucleotide sequence ID" value="NZ_CP090145.1"/>
</dbReference>
<reference evidence="4" key="1">
    <citation type="submission" date="2021-12" db="EMBL/GenBank/DDBJ databases">
        <authorList>
            <person name="Cha I.-T."/>
            <person name="Lee K.-E."/>
            <person name="Park S.-J."/>
        </authorList>
    </citation>
    <scope>NUCLEOTIDE SEQUENCE</scope>
    <source>
        <strain evidence="4">YSM-43</strain>
    </source>
</reference>
<dbReference type="Gene3D" id="2.60.40.740">
    <property type="match status" value="7"/>
</dbReference>
<gene>
    <name evidence="4" type="ORF">LXD69_10950</name>
</gene>
<dbReference type="Pfam" id="PF13573">
    <property type="entry name" value="SprB"/>
    <property type="match status" value="7"/>
</dbReference>
<protein>
    <submittedName>
        <fullName evidence="4">T9SS type A sorting domain-containing protein</fullName>
    </submittedName>
</protein>
<organism evidence="4 5">
    <name type="scientific">Flavobacterium sediminilitoris</name>
    <dbReference type="NCBI Taxonomy" id="2024526"/>
    <lineage>
        <taxon>Bacteria</taxon>
        <taxon>Pseudomonadati</taxon>
        <taxon>Bacteroidota</taxon>
        <taxon>Flavobacteriia</taxon>
        <taxon>Flavobacteriales</taxon>
        <taxon>Flavobacteriaceae</taxon>
        <taxon>Flavobacterium</taxon>
    </lineage>
</organism>
<dbReference type="InterPro" id="IPR026444">
    <property type="entry name" value="Secre_tail"/>
</dbReference>
<dbReference type="InterPro" id="IPR025667">
    <property type="entry name" value="SprB_repeat"/>
</dbReference>
<feature type="signal peptide" evidence="2">
    <location>
        <begin position="1"/>
        <end position="21"/>
    </location>
</feature>
<evidence type="ECO:0000313" key="5">
    <source>
        <dbReference type="Proteomes" id="UP000830454"/>
    </source>
</evidence>
<dbReference type="Proteomes" id="UP000830454">
    <property type="component" value="Chromosome"/>
</dbReference>
<proteinExistence type="predicted"/>
<dbReference type="Pfam" id="PF18962">
    <property type="entry name" value="Por_Secre_tail"/>
    <property type="match status" value="1"/>
</dbReference>
<dbReference type="NCBIfam" id="TIGR04183">
    <property type="entry name" value="Por_Secre_tail"/>
    <property type="match status" value="1"/>
</dbReference>
<evidence type="ECO:0000259" key="3">
    <source>
        <dbReference type="Pfam" id="PF18962"/>
    </source>
</evidence>
<keyword evidence="1 2" id="KW-0732">Signal</keyword>
<evidence type="ECO:0000256" key="2">
    <source>
        <dbReference type="SAM" id="SignalP"/>
    </source>
</evidence>
<evidence type="ECO:0000313" key="4">
    <source>
        <dbReference type="EMBL" id="UOX32566.1"/>
    </source>
</evidence>
<feature type="chain" id="PRO_5046839833" evidence="2">
    <location>
        <begin position="22"/>
        <end position="1021"/>
    </location>
</feature>
<evidence type="ECO:0000256" key="1">
    <source>
        <dbReference type="ARBA" id="ARBA00022729"/>
    </source>
</evidence>
<reference evidence="4" key="2">
    <citation type="submission" date="2022-04" db="EMBL/GenBank/DDBJ databases">
        <title>Complete Genome Sequence of Flavobacterium sediminilitoris YSM-43, Isolated from a Tidal Sediment.</title>
        <authorList>
            <person name="Lee P.A."/>
        </authorList>
    </citation>
    <scope>NUCLEOTIDE SEQUENCE</scope>
    <source>
        <strain evidence="4">YSM-43</strain>
    </source>
</reference>
<keyword evidence="5" id="KW-1185">Reference proteome</keyword>
<name>A0ABY4HJR5_9FLAO</name>
<sequence length="1021" mass="103537">MKQKITLLLFIISFFCLEGNAQTQFWSDSFEDVGAPSSGTRTPSIAEFSCGGPPATAYFKRTDLSGIALQSGTYSNFEGSKFWAAEDIDRGPTCSSNSISANQQVTWSGINIAGKTGLSFKGFFACNNINGSFQGTDWINPGPPAQDFIVIEYRIDGGSWNKIIGIYADNASSSNTFSVDTNGDLLGDGTALTYAFTELSANIPNTGSTLDIRFNCHANASASQEIAVDNFRLFEAPSCTDPTVPTVTATANPVCNGASTTLNITGTLNDATQWAIYTGSCGGSLLGTTASSTFAVTPSGSSTTYYIRGEGGCVTPGTCATITINVNPALTASISSQTNVACNGGTNGAATVTPTGGTGPFNYSWSPSGITTATATGLAAGTYNVMVTDANNCSASTSVTITEPTTLVLTPSSQTNVSCNGGSNGAATVNVATGGVGGYTYNWTPGNPTGDGTTSVTGLPAGTWTCTVTDANSCTTTQSFTITQPTALVASANSQTNVSCNGGTNGSATVSVTGGTPGYTYSWAPSGGTAATATGLTAGTYTVTVTDANSCTTTQSFTITEPSTLIASASVDNNASCNGETDGAATASASGGTAPYTYLWSNSATTASITGVSAGMYTVTITDDNGCTNTASVTITEPTALIASASVDNNASCNGETDGAATATASGGTAPYTYLWSNSATTASITGASAGMYTVTITDDNGCTNTASVTITEPTALIASASVDNNASCNGETDGAATASASGGTAPYTYLWSNSATTASITGVSAGMYTVTITDDNGCTNTASVTITEPTALIASASVDNNASCNGEADGAATATASGGTAPYTYLWSSGATTASITGISAGFYIVTITDDNGCTNTASVTITEPSAINNTISELTTGILTANEVGATYQWYECPNTLLAGETNQDFTPTVIGDYKVEVTVGTCTVESACYTVNTLGSNTFENKSKFSIYPNPNNGQLNINADFDGQFIIVNQVGQTVKSFRVNSNIENTINVENLSDGIYFIKGTNGTEISSQKLIIKK</sequence>
<dbReference type="EMBL" id="CP090145">
    <property type="protein sequence ID" value="UOX32566.1"/>
    <property type="molecule type" value="Genomic_DNA"/>
</dbReference>